<dbReference type="Gene3D" id="1.10.8.60">
    <property type="match status" value="1"/>
</dbReference>
<name>A0ABD5SIU1_9EURY</name>
<dbReference type="Gene3D" id="1.10.10.10">
    <property type="entry name" value="Winged helix-like DNA-binding domain superfamily/Winged helix DNA-binding domain"/>
    <property type="match status" value="1"/>
</dbReference>
<comment type="caution">
    <text evidence="1">The sequence shown here is derived from an EMBL/GenBank/DDBJ whole genome shotgun (WGS) entry which is preliminary data.</text>
</comment>
<dbReference type="InterPro" id="IPR036388">
    <property type="entry name" value="WH-like_DNA-bd_sf"/>
</dbReference>
<dbReference type="AlphaFoldDB" id="A0ABD5SIU1"/>
<sequence length="157" mass="17329">WGDARKALTLFRQAGETATERGLTTVTDECIAANLEATDREATIAKLLDLPVNHFLVLTGVTGWNRGSAIKQPVTTADIHAFLAKDAYPAELRLGERAIREVVTDLETMGLVETWIDSRGRDGRVKQLETTFDPQWVHAAIEPYATESTYLASLETD</sequence>
<dbReference type="InterPro" id="IPR036390">
    <property type="entry name" value="WH_DNA-bd_sf"/>
</dbReference>
<keyword evidence="1" id="KW-0131">Cell cycle</keyword>
<gene>
    <name evidence="1" type="ORF">ACFQE6_05475</name>
</gene>
<evidence type="ECO:0000313" key="1">
    <source>
        <dbReference type="EMBL" id="MFC6764504.1"/>
    </source>
</evidence>
<proteinExistence type="predicted"/>
<keyword evidence="1" id="KW-0132">Cell division</keyword>
<dbReference type="SUPFAM" id="SSF46785">
    <property type="entry name" value="Winged helix' DNA-binding domain"/>
    <property type="match status" value="1"/>
</dbReference>
<dbReference type="EMBL" id="JBHSWV010000089">
    <property type="protein sequence ID" value="MFC6764504.1"/>
    <property type="molecule type" value="Genomic_DNA"/>
</dbReference>
<keyword evidence="2" id="KW-1185">Reference proteome</keyword>
<feature type="non-terminal residue" evidence="1">
    <location>
        <position position="1"/>
    </location>
</feature>
<accession>A0ABD5SIU1</accession>
<dbReference type="Proteomes" id="UP001596383">
    <property type="component" value="Unassembled WGS sequence"/>
</dbReference>
<protein>
    <submittedName>
        <fullName evidence="1">Cell division protein</fullName>
    </submittedName>
</protein>
<dbReference type="GO" id="GO:0051301">
    <property type="term" value="P:cell division"/>
    <property type="evidence" value="ECO:0007669"/>
    <property type="project" value="UniProtKB-KW"/>
</dbReference>
<reference evidence="1 2" key="1">
    <citation type="journal article" date="2019" name="Int. J. Syst. Evol. Microbiol.">
        <title>The Global Catalogue of Microorganisms (GCM) 10K type strain sequencing project: providing services to taxonomists for standard genome sequencing and annotation.</title>
        <authorList>
            <consortium name="The Broad Institute Genomics Platform"/>
            <consortium name="The Broad Institute Genome Sequencing Center for Infectious Disease"/>
            <person name="Wu L."/>
            <person name="Ma J."/>
        </authorList>
    </citation>
    <scope>NUCLEOTIDE SEQUENCE [LARGE SCALE GENOMIC DNA]</scope>
    <source>
        <strain evidence="1 2">LMG 29247</strain>
    </source>
</reference>
<organism evidence="1 2">
    <name type="scientific">Natrinema soli</name>
    <dbReference type="NCBI Taxonomy" id="1930624"/>
    <lineage>
        <taxon>Archaea</taxon>
        <taxon>Methanobacteriati</taxon>
        <taxon>Methanobacteriota</taxon>
        <taxon>Stenosarchaea group</taxon>
        <taxon>Halobacteria</taxon>
        <taxon>Halobacteriales</taxon>
        <taxon>Natrialbaceae</taxon>
        <taxon>Natrinema</taxon>
    </lineage>
</organism>
<evidence type="ECO:0000313" key="2">
    <source>
        <dbReference type="Proteomes" id="UP001596383"/>
    </source>
</evidence>